<protein>
    <recommendedName>
        <fullName evidence="5">MYND-type domain-containing protein</fullName>
    </recommendedName>
</protein>
<evidence type="ECO:0000313" key="6">
    <source>
        <dbReference type="EMBL" id="KAH9833689.1"/>
    </source>
</evidence>
<proteinExistence type="predicted"/>
<evidence type="ECO:0000256" key="1">
    <source>
        <dbReference type="ARBA" id="ARBA00022723"/>
    </source>
</evidence>
<sequence>MPNTCAKCKGPAMRRCSGCTASESPAWYCTPQCQKTHWPEHRYECGPTRELTTADHLVRAVHRGRMPDDTATVFQYGLAAAWTKSAAILFEVYVSVIRDLGVSAKKMHQWRLSGPRRLHSELVKRLELHPGERQRFLHTWLAQKPWIFERLSSDREPTTMLAGIPPELIRQYASPALRYAGLPEWYTADDIRNSGMPDFWYYCFCLYVVLLPPHLQRVPGNLFDWVCFGFCTCYDDEAEMRLCDLYGELLDRCSFDEFYAATRTASLASLFNKHGLGAGMRSFPNLEDMLRTSPVSYRIVYLLKQYVLWENVKLYDHVARTFGFAYCRGEREMTELKGLYRRLFVEKRVDPLVLHQAAAKGRLYEVADESCGFRGAEKALFRRLLKEGCPRFVPEDELYGYYYGTSKPEIDLLDLINGTASIIL</sequence>
<keyword evidence="2 4" id="KW-0863">Zinc-finger</keyword>
<evidence type="ECO:0000259" key="5">
    <source>
        <dbReference type="PROSITE" id="PS50865"/>
    </source>
</evidence>
<name>A0ABQ8K9N1_9APHY</name>
<evidence type="ECO:0000256" key="4">
    <source>
        <dbReference type="PROSITE-ProRule" id="PRU00134"/>
    </source>
</evidence>
<evidence type="ECO:0000313" key="7">
    <source>
        <dbReference type="Proteomes" id="UP000814176"/>
    </source>
</evidence>
<dbReference type="Gene3D" id="6.10.140.2220">
    <property type="match status" value="1"/>
</dbReference>
<reference evidence="6 7" key="1">
    <citation type="journal article" date="2021" name="Environ. Microbiol.">
        <title>Gene family expansions and transcriptome signatures uncover fungal adaptations to wood decay.</title>
        <authorList>
            <person name="Hage H."/>
            <person name="Miyauchi S."/>
            <person name="Viragh M."/>
            <person name="Drula E."/>
            <person name="Min B."/>
            <person name="Chaduli D."/>
            <person name="Navarro D."/>
            <person name="Favel A."/>
            <person name="Norest M."/>
            <person name="Lesage-Meessen L."/>
            <person name="Balint B."/>
            <person name="Merenyi Z."/>
            <person name="de Eugenio L."/>
            <person name="Morin E."/>
            <person name="Martinez A.T."/>
            <person name="Baldrian P."/>
            <person name="Stursova M."/>
            <person name="Martinez M.J."/>
            <person name="Novotny C."/>
            <person name="Magnuson J.K."/>
            <person name="Spatafora J.W."/>
            <person name="Maurice S."/>
            <person name="Pangilinan J."/>
            <person name="Andreopoulos W."/>
            <person name="LaButti K."/>
            <person name="Hundley H."/>
            <person name="Na H."/>
            <person name="Kuo A."/>
            <person name="Barry K."/>
            <person name="Lipzen A."/>
            <person name="Henrissat B."/>
            <person name="Riley R."/>
            <person name="Ahrendt S."/>
            <person name="Nagy L.G."/>
            <person name="Grigoriev I.V."/>
            <person name="Martin F."/>
            <person name="Rosso M.N."/>
        </authorList>
    </citation>
    <scope>NUCLEOTIDE SEQUENCE [LARGE SCALE GENOMIC DNA]</scope>
    <source>
        <strain evidence="6 7">CIRM-BRFM 1785</strain>
    </source>
</reference>
<dbReference type="PROSITE" id="PS50865">
    <property type="entry name" value="ZF_MYND_2"/>
    <property type="match status" value="1"/>
</dbReference>
<dbReference type="GeneID" id="72009764"/>
<keyword evidence="7" id="KW-1185">Reference proteome</keyword>
<evidence type="ECO:0000256" key="3">
    <source>
        <dbReference type="ARBA" id="ARBA00022833"/>
    </source>
</evidence>
<dbReference type="RefSeq" id="XP_047776405.1">
    <property type="nucleotide sequence ID" value="XM_047929032.1"/>
</dbReference>
<accession>A0ABQ8K9N1</accession>
<dbReference type="InterPro" id="IPR002893">
    <property type="entry name" value="Znf_MYND"/>
</dbReference>
<evidence type="ECO:0000256" key="2">
    <source>
        <dbReference type="ARBA" id="ARBA00022771"/>
    </source>
</evidence>
<dbReference type="Pfam" id="PF01753">
    <property type="entry name" value="zf-MYND"/>
    <property type="match status" value="1"/>
</dbReference>
<keyword evidence="1" id="KW-0479">Metal-binding</keyword>
<gene>
    <name evidence="6" type="ORF">C8Q71DRAFT_909254</name>
</gene>
<keyword evidence="3" id="KW-0862">Zinc</keyword>
<organism evidence="6 7">
    <name type="scientific">Rhodofomes roseus</name>
    <dbReference type="NCBI Taxonomy" id="34475"/>
    <lineage>
        <taxon>Eukaryota</taxon>
        <taxon>Fungi</taxon>
        <taxon>Dikarya</taxon>
        <taxon>Basidiomycota</taxon>
        <taxon>Agaricomycotina</taxon>
        <taxon>Agaricomycetes</taxon>
        <taxon>Polyporales</taxon>
        <taxon>Rhodofomes</taxon>
    </lineage>
</organism>
<feature type="domain" description="MYND-type" evidence="5">
    <location>
        <begin position="5"/>
        <end position="45"/>
    </location>
</feature>
<dbReference type="Proteomes" id="UP000814176">
    <property type="component" value="Unassembled WGS sequence"/>
</dbReference>
<dbReference type="SUPFAM" id="SSF144232">
    <property type="entry name" value="HIT/MYND zinc finger-like"/>
    <property type="match status" value="1"/>
</dbReference>
<comment type="caution">
    <text evidence="6">The sequence shown here is derived from an EMBL/GenBank/DDBJ whole genome shotgun (WGS) entry which is preliminary data.</text>
</comment>
<dbReference type="EMBL" id="JADCUA010000017">
    <property type="protein sequence ID" value="KAH9833689.1"/>
    <property type="molecule type" value="Genomic_DNA"/>
</dbReference>